<dbReference type="Proteomes" id="UP000243515">
    <property type="component" value="Unassembled WGS sequence"/>
</dbReference>
<evidence type="ECO:0000256" key="8">
    <source>
        <dbReference type="PIRSR" id="PIRSR602403-1"/>
    </source>
</evidence>
<dbReference type="AlphaFoldDB" id="A0A232LN88"/>
<dbReference type="Pfam" id="PF00067">
    <property type="entry name" value="p450"/>
    <property type="match status" value="1"/>
</dbReference>
<reference evidence="10 11" key="1">
    <citation type="journal article" date="2015" name="Environ. Microbiol.">
        <title>Metagenome sequence of Elaphomyces granulatus from sporocarp tissue reveals Ascomycota ectomycorrhizal fingerprints of genome expansion and a Proteobacteria-rich microbiome.</title>
        <authorList>
            <person name="Quandt C.A."/>
            <person name="Kohler A."/>
            <person name="Hesse C.N."/>
            <person name="Sharpton T.J."/>
            <person name="Martin F."/>
            <person name="Spatafora J.W."/>
        </authorList>
    </citation>
    <scope>NUCLEOTIDE SEQUENCE [LARGE SCALE GENOMIC DNA]</scope>
    <source>
        <strain evidence="10 11">OSC145934</strain>
    </source>
</reference>
<keyword evidence="11" id="KW-1185">Reference proteome</keyword>
<gene>
    <name evidence="10" type="ORF">Egran_06601</name>
</gene>
<evidence type="ECO:0000256" key="4">
    <source>
        <dbReference type="ARBA" id="ARBA00022723"/>
    </source>
</evidence>
<dbReference type="GO" id="GO:0004497">
    <property type="term" value="F:monooxygenase activity"/>
    <property type="evidence" value="ECO:0007669"/>
    <property type="project" value="UniProtKB-KW"/>
</dbReference>
<accession>A0A232LN88</accession>
<evidence type="ECO:0000256" key="6">
    <source>
        <dbReference type="ARBA" id="ARBA00023004"/>
    </source>
</evidence>
<organism evidence="10 11">
    <name type="scientific">Elaphomyces granulatus</name>
    <dbReference type="NCBI Taxonomy" id="519963"/>
    <lineage>
        <taxon>Eukaryota</taxon>
        <taxon>Fungi</taxon>
        <taxon>Dikarya</taxon>
        <taxon>Ascomycota</taxon>
        <taxon>Pezizomycotina</taxon>
        <taxon>Eurotiomycetes</taxon>
        <taxon>Eurotiomycetidae</taxon>
        <taxon>Eurotiales</taxon>
        <taxon>Elaphomycetaceae</taxon>
        <taxon>Elaphomyces</taxon>
    </lineage>
</organism>
<keyword evidence="4 8" id="KW-0479">Metal-binding</keyword>
<feature type="transmembrane region" description="Helical" evidence="9">
    <location>
        <begin position="15"/>
        <end position="32"/>
    </location>
</feature>
<keyword evidence="5" id="KW-0560">Oxidoreductase</keyword>
<name>A0A232LN88_9EURO</name>
<dbReference type="EMBL" id="NPHW01006657">
    <property type="protein sequence ID" value="OXV05631.1"/>
    <property type="molecule type" value="Genomic_DNA"/>
</dbReference>
<dbReference type="PANTHER" id="PTHR46206:SF1">
    <property type="entry name" value="P450, PUTATIVE (EUROFUNG)-RELATED"/>
    <property type="match status" value="1"/>
</dbReference>
<evidence type="ECO:0000256" key="7">
    <source>
        <dbReference type="ARBA" id="ARBA00023033"/>
    </source>
</evidence>
<dbReference type="SUPFAM" id="SSF48264">
    <property type="entry name" value="Cytochrome P450"/>
    <property type="match status" value="1"/>
</dbReference>
<dbReference type="InterPro" id="IPR001128">
    <property type="entry name" value="Cyt_P450"/>
</dbReference>
<dbReference type="GO" id="GO:0020037">
    <property type="term" value="F:heme binding"/>
    <property type="evidence" value="ECO:0007669"/>
    <property type="project" value="InterPro"/>
</dbReference>
<evidence type="ECO:0000256" key="5">
    <source>
        <dbReference type="ARBA" id="ARBA00023002"/>
    </source>
</evidence>
<dbReference type="GO" id="GO:0005506">
    <property type="term" value="F:iron ion binding"/>
    <property type="evidence" value="ECO:0007669"/>
    <property type="project" value="InterPro"/>
</dbReference>
<keyword evidence="7" id="KW-0503">Monooxygenase</keyword>
<protein>
    <recommendedName>
        <fullName evidence="12">Cytochrome P450</fullName>
    </recommendedName>
</protein>
<dbReference type="PANTHER" id="PTHR46206">
    <property type="entry name" value="CYTOCHROME P450"/>
    <property type="match status" value="1"/>
</dbReference>
<keyword evidence="3 8" id="KW-0349">Heme</keyword>
<evidence type="ECO:0000256" key="9">
    <source>
        <dbReference type="SAM" id="Phobius"/>
    </source>
</evidence>
<evidence type="ECO:0000313" key="10">
    <source>
        <dbReference type="EMBL" id="OXV05631.1"/>
    </source>
</evidence>
<evidence type="ECO:0000313" key="11">
    <source>
        <dbReference type="Proteomes" id="UP000243515"/>
    </source>
</evidence>
<comment type="caution">
    <text evidence="10">The sequence shown here is derived from an EMBL/GenBank/DDBJ whole genome shotgun (WGS) entry which is preliminary data.</text>
</comment>
<sequence>MLETAFDSFSYWNPIWALSLSPILAITFLFWVEKWLLSSPNNLPWMGERSGFFPRISACLRDKNESVSGLNAGYSTFGSKGKFFVKPDMAFQPQIMVSREHIRWFSDQSQDVLSTREHRFEKLALEFVLPGHNDTFFLDAIHHKMTRNLVKLQGVLAEEVSRNMDAALGADTENWVEANVWVTVEKAIVSALMRILAGQSVCRNDTFWKDAKGFVNAFGLSSILIGRILPKFLRPILGWPLSGLTLIRQRKLMNKWYTPLVEERFTNMLKKSQDPDFDYTPPQDLITWTLDSLLRTGNVERSSPNNISRRLAIMVSRSLVEKPISIPWGRSGSSTKRGSHVDISNFQVSVAGTSVQIATTNIIYDMLSSPSDMKVREHLYNEIVNALDTSSGKGWADQDLLPRLVFLNSAIRESLRCNPPTVVSAERKVVPKEGITLPSGQQLPKGARLGVPVVGIHSDENIYPNAAKYEPFRFCNHKPGEEVDEKDAAIPVTSTGVVNITDIFLSFGAGKSACPGRWLASHVMKLTVAYLLYNYELKPYSQRPVNNVIFGNIIPNKEATMIVRRRKA</sequence>
<evidence type="ECO:0000256" key="1">
    <source>
        <dbReference type="ARBA" id="ARBA00001971"/>
    </source>
</evidence>
<comment type="cofactor">
    <cofactor evidence="1 8">
        <name>heme</name>
        <dbReference type="ChEBI" id="CHEBI:30413"/>
    </cofactor>
</comment>
<keyword evidence="9" id="KW-1133">Transmembrane helix</keyword>
<dbReference type="Gene3D" id="1.10.630.10">
    <property type="entry name" value="Cytochrome P450"/>
    <property type="match status" value="1"/>
</dbReference>
<keyword evidence="9" id="KW-0472">Membrane</keyword>
<dbReference type="InterPro" id="IPR002403">
    <property type="entry name" value="Cyt_P450_E_grp-IV"/>
</dbReference>
<dbReference type="InterPro" id="IPR036396">
    <property type="entry name" value="Cyt_P450_sf"/>
</dbReference>
<dbReference type="CDD" id="cd11041">
    <property type="entry name" value="CYP503A1-like"/>
    <property type="match status" value="1"/>
</dbReference>
<keyword evidence="6 8" id="KW-0408">Iron</keyword>
<dbReference type="PRINTS" id="PR00465">
    <property type="entry name" value="EP450IV"/>
</dbReference>
<evidence type="ECO:0008006" key="12">
    <source>
        <dbReference type="Google" id="ProtNLM"/>
    </source>
</evidence>
<keyword evidence="9" id="KW-0812">Transmembrane</keyword>
<dbReference type="OrthoDB" id="1844152at2759"/>
<comment type="similarity">
    <text evidence="2">Belongs to the cytochrome P450 family.</text>
</comment>
<evidence type="ECO:0000256" key="3">
    <source>
        <dbReference type="ARBA" id="ARBA00022617"/>
    </source>
</evidence>
<evidence type="ECO:0000256" key="2">
    <source>
        <dbReference type="ARBA" id="ARBA00010617"/>
    </source>
</evidence>
<dbReference type="GO" id="GO:0016705">
    <property type="term" value="F:oxidoreductase activity, acting on paired donors, with incorporation or reduction of molecular oxygen"/>
    <property type="evidence" value="ECO:0007669"/>
    <property type="project" value="InterPro"/>
</dbReference>
<proteinExistence type="inferred from homology"/>
<feature type="binding site" description="axial binding residue" evidence="8">
    <location>
        <position position="514"/>
    </location>
    <ligand>
        <name>heme</name>
        <dbReference type="ChEBI" id="CHEBI:30413"/>
    </ligand>
    <ligandPart>
        <name>Fe</name>
        <dbReference type="ChEBI" id="CHEBI:18248"/>
    </ligandPart>
</feature>